<dbReference type="RefSeq" id="WP_109705759.1">
    <property type="nucleotide sequence ID" value="NZ_QGDB01000002.1"/>
</dbReference>
<sequence length="70" mass="7818">MALPDNIALEKRTQVAFVAQQHMIFSLYSIALTRGLIQKSDLDRVSEVIDDEDVKSFINATLEPLKKAGN</sequence>
<dbReference type="Proteomes" id="UP000245865">
    <property type="component" value="Unassembled WGS sequence"/>
</dbReference>
<gene>
    <name evidence="1" type="ORF">DKP76_07325</name>
</gene>
<comment type="caution">
    <text evidence="1">The sequence shown here is derived from an EMBL/GenBank/DDBJ whole genome shotgun (WGS) entry which is preliminary data.</text>
</comment>
<evidence type="ECO:0000313" key="1">
    <source>
        <dbReference type="EMBL" id="PWL18865.1"/>
    </source>
</evidence>
<evidence type="ECO:0000313" key="2">
    <source>
        <dbReference type="Proteomes" id="UP000245865"/>
    </source>
</evidence>
<keyword evidence="2" id="KW-1185">Reference proteome</keyword>
<dbReference type="EMBL" id="QGDB01000002">
    <property type="protein sequence ID" value="PWL18865.1"/>
    <property type="molecule type" value="Genomic_DNA"/>
</dbReference>
<name>A0A316JE37_9HYPH</name>
<dbReference type="AlphaFoldDB" id="A0A316JE37"/>
<protein>
    <submittedName>
        <fullName evidence="1">Uncharacterized protein</fullName>
    </submittedName>
</protein>
<accession>A0A316JE37</accession>
<proteinExistence type="predicted"/>
<organism evidence="1 2">
    <name type="scientific">Falsochrobactrum shanghaiense</name>
    <dbReference type="NCBI Taxonomy" id="2201899"/>
    <lineage>
        <taxon>Bacteria</taxon>
        <taxon>Pseudomonadati</taxon>
        <taxon>Pseudomonadota</taxon>
        <taxon>Alphaproteobacteria</taxon>
        <taxon>Hyphomicrobiales</taxon>
        <taxon>Brucellaceae</taxon>
        <taxon>Falsochrobactrum</taxon>
    </lineage>
</organism>
<reference evidence="1 2" key="1">
    <citation type="submission" date="2018-05" db="EMBL/GenBank/DDBJ databases">
        <title>Comparative genomic sequence analysis between strain HN4 and CCM 8460T (Falsochrobactrum ovis) will provide more evidence to prove that HN4 is a new species of Falsochrobactrum.</title>
        <authorList>
            <person name="Lyu W."/>
            <person name="Sun L."/>
            <person name="Yao L."/>
        </authorList>
    </citation>
    <scope>NUCLEOTIDE SEQUENCE [LARGE SCALE GENOMIC DNA]</scope>
    <source>
        <strain evidence="1 2">HN4</strain>
    </source>
</reference>